<feature type="region of interest" description="Disordered" evidence="1">
    <location>
        <begin position="280"/>
        <end position="304"/>
    </location>
</feature>
<proteinExistence type="predicted"/>
<keyword evidence="3" id="KW-0732">Signal</keyword>
<keyword evidence="5" id="KW-1185">Reference proteome</keyword>
<protein>
    <recommendedName>
        <fullName evidence="6">PalH-domain-containing protein</fullName>
    </recommendedName>
</protein>
<evidence type="ECO:0000256" key="1">
    <source>
        <dbReference type="SAM" id="MobiDB-lite"/>
    </source>
</evidence>
<dbReference type="STRING" id="1076256.A0A2H3BNK3"/>
<dbReference type="Proteomes" id="UP000218334">
    <property type="component" value="Unassembled WGS sequence"/>
</dbReference>
<feature type="transmembrane region" description="Helical" evidence="2">
    <location>
        <begin position="184"/>
        <end position="204"/>
    </location>
</feature>
<feature type="transmembrane region" description="Helical" evidence="2">
    <location>
        <begin position="79"/>
        <end position="101"/>
    </location>
</feature>
<name>A0A2H3BNK3_9AGAR</name>
<evidence type="ECO:0008006" key="6">
    <source>
        <dbReference type="Google" id="ProtNLM"/>
    </source>
</evidence>
<sequence length="323" mass="35650">MVVVIILLHALITISFSADWSDICSAFVENGQNLWTVYLKLTSPAQSVLMAGDIASSMSTVLTDLYMIWCCWMVWGRRWFVVLLPIFSLVCAIVSKIMAVYHQYLGGGSRGFIIPYTSLLLVTTLWCTVLIIHRILTVTGIGRGAEGRLRVYHRFIEVLVESSALYSISLILFLAFNIRNNSGQIYLDVIAGIVKGIAPTLIVGRFTAGHRARSDDSWQGSVIGSASIRSRSQEHSQTSFREDDPTSPMLDGDLEAQREISLREPSPILRSVSVVADYAHPNTDVSPETSPHLGNRSLHDHSSPYEDVVCDSTVVDETAASSR</sequence>
<feature type="compositionally biased region" description="Polar residues" evidence="1">
    <location>
        <begin position="227"/>
        <end position="239"/>
    </location>
</feature>
<feature type="transmembrane region" description="Helical" evidence="2">
    <location>
        <begin position="113"/>
        <end position="137"/>
    </location>
</feature>
<dbReference type="EMBL" id="KZ293436">
    <property type="protein sequence ID" value="PBK67628.1"/>
    <property type="molecule type" value="Genomic_DNA"/>
</dbReference>
<evidence type="ECO:0000313" key="4">
    <source>
        <dbReference type="EMBL" id="PBK67628.1"/>
    </source>
</evidence>
<feature type="signal peptide" evidence="3">
    <location>
        <begin position="1"/>
        <end position="17"/>
    </location>
</feature>
<organism evidence="4 5">
    <name type="scientific">Armillaria solidipes</name>
    <dbReference type="NCBI Taxonomy" id="1076256"/>
    <lineage>
        <taxon>Eukaryota</taxon>
        <taxon>Fungi</taxon>
        <taxon>Dikarya</taxon>
        <taxon>Basidiomycota</taxon>
        <taxon>Agaricomycotina</taxon>
        <taxon>Agaricomycetes</taxon>
        <taxon>Agaricomycetidae</taxon>
        <taxon>Agaricales</taxon>
        <taxon>Marasmiineae</taxon>
        <taxon>Physalacriaceae</taxon>
        <taxon>Armillaria</taxon>
    </lineage>
</organism>
<keyword evidence="2" id="KW-1133">Transmembrane helix</keyword>
<keyword evidence="2" id="KW-0472">Membrane</keyword>
<gene>
    <name evidence="4" type="ORF">ARMSODRAFT_959258</name>
</gene>
<keyword evidence="2" id="KW-0812">Transmembrane</keyword>
<evidence type="ECO:0000313" key="5">
    <source>
        <dbReference type="Proteomes" id="UP000218334"/>
    </source>
</evidence>
<evidence type="ECO:0000256" key="2">
    <source>
        <dbReference type="SAM" id="Phobius"/>
    </source>
</evidence>
<evidence type="ECO:0000256" key="3">
    <source>
        <dbReference type="SAM" id="SignalP"/>
    </source>
</evidence>
<dbReference type="AlphaFoldDB" id="A0A2H3BNK3"/>
<feature type="transmembrane region" description="Helical" evidence="2">
    <location>
        <begin position="158"/>
        <end position="178"/>
    </location>
</feature>
<reference evidence="5" key="1">
    <citation type="journal article" date="2017" name="Nat. Ecol. Evol.">
        <title>Genome expansion and lineage-specific genetic innovations in the forest pathogenic fungi Armillaria.</title>
        <authorList>
            <person name="Sipos G."/>
            <person name="Prasanna A.N."/>
            <person name="Walter M.C."/>
            <person name="O'Connor E."/>
            <person name="Balint B."/>
            <person name="Krizsan K."/>
            <person name="Kiss B."/>
            <person name="Hess J."/>
            <person name="Varga T."/>
            <person name="Slot J."/>
            <person name="Riley R."/>
            <person name="Boka B."/>
            <person name="Rigling D."/>
            <person name="Barry K."/>
            <person name="Lee J."/>
            <person name="Mihaltcheva S."/>
            <person name="LaButti K."/>
            <person name="Lipzen A."/>
            <person name="Waldron R."/>
            <person name="Moloney N.M."/>
            <person name="Sperisen C."/>
            <person name="Kredics L."/>
            <person name="Vagvoelgyi C."/>
            <person name="Patrignani A."/>
            <person name="Fitzpatrick D."/>
            <person name="Nagy I."/>
            <person name="Doyle S."/>
            <person name="Anderson J.B."/>
            <person name="Grigoriev I.V."/>
            <person name="Gueldener U."/>
            <person name="Muensterkoetter M."/>
            <person name="Nagy L.G."/>
        </authorList>
    </citation>
    <scope>NUCLEOTIDE SEQUENCE [LARGE SCALE GENOMIC DNA]</scope>
    <source>
        <strain evidence="5">28-4</strain>
    </source>
</reference>
<feature type="chain" id="PRO_5013675507" description="PalH-domain-containing protein" evidence="3">
    <location>
        <begin position="18"/>
        <end position="323"/>
    </location>
</feature>
<accession>A0A2H3BNK3</accession>
<feature type="region of interest" description="Disordered" evidence="1">
    <location>
        <begin position="227"/>
        <end position="251"/>
    </location>
</feature>